<sequence>MRWGRLAAALAIALGAVAAGLWVERDALADRAIRARLQARPDTSFIDDKEHIRVLLCGTGSPEVSGARAQACTLVSAGGRMFLFDAGDGAVRSLLGSKVPVGQLERVFVTHFHSDHINDLGPLVNQTWIWGRKVPLVIEGPVGMKRVLAGLAEAYALDEQYRSANMPHLAATRVAAFADGREIATPGPGASVRVYDERRRHHRRCAGRSRSGAPGAGVRPALQGQEGVHQW</sequence>
<dbReference type="Gene3D" id="3.60.15.10">
    <property type="entry name" value="Ribonuclease Z/Hydroxyacylglutathione hydrolase-like"/>
    <property type="match status" value="1"/>
</dbReference>
<reference evidence="2 3" key="1">
    <citation type="submission" date="2019-07" db="EMBL/GenBank/DDBJ databases">
        <title>Whole genome shotgun sequence of Novosphingobium sediminis NBRC 106119.</title>
        <authorList>
            <person name="Hosoyama A."/>
            <person name="Uohara A."/>
            <person name="Ohji S."/>
            <person name="Ichikawa N."/>
        </authorList>
    </citation>
    <scope>NUCLEOTIDE SEQUENCE [LARGE SCALE GENOMIC DNA]</scope>
    <source>
        <strain evidence="2 3">NBRC 106119</strain>
    </source>
</reference>
<proteinExistence type="predicted"/>
<gene>
    <name evidence="2" type="ORF">NSE01_04850</name>
</gene>
<name>A0A512AG85_9SPHN</name>
<dbReference type="Pfam" id="PF23023">
    <property type="entry name" value="Anti-Pycsar_Apyc1"/>
    <property type="match status" value="1"/>
</dbReference>
<dbReference type="PANTHER" id="PTHR46018">
    <property type="entry name" value="ZINC PHOSPHODIESTERASE ELAC PROTEIN 1"/>
    <property type="match status" value="1"/>
</dbReference>
<evidence type="ECO:0000256" key="1">
    <source>
        <dbReference type="SAM" id="MobiDB-lite"/>
    </source>
</evidence>
<dbReference type="OrthoDB" id="9803916at2"/>
<dbReference type="RefSeq" id="WP_147158043.1">
    <property type="nucleotide sequence ID" value="NZ_BJYR01000003.1"/>
</dbReference>
<evidence type="ECO:0000313" key="3">
    <source>
        <dbReference type="Proteomes" id="UP000321464"/>
    </source>
</evidence>
<dbReference type="InterPro" id="IPR036866">
    <property type="entry name" value="RibonucZ/Hydroxyglut_hydro"/>
</dbReference>
<dbReference type="GO" id="GO:0042781">
    <property type="term" value="F:3'-tRNA processing endoribonuclease activity"/>
    <property type="evidence" value="ECO:0007669"/>
    <property type="project" value="TreeGrafter"/>
</dbReference>
<organism evidence="2 3">
    <name type="scientific">Novosphingobium sediminis</name>
    <dbReference type="NCBI Taxonomy" id="707214"/>
    <lineage>
        <taxon>Bacteria</taxon>
        <taxon>Pseudomonadati</taxon>
        <taxon>Pseudomonadota</taxon>
        <taxon>Alphaproteobacteria</taxon>
        <taxon>Sphingomonadales</taxon>
        <taxon>Sphingomonadaceae</taxon>
        <taxon>Novosphingobium</taxon>
    </lineage>
</organism>
<keyword evidence="3" id="KW-1185">Reference proteome</keyword>
<dbReference type="EMBL" id="BJYR01000003">
    <property type="protein sequence ID" value="GEN98652.1"/>
    <property type="molecule type" value="Genomic_DNA"/>
</dbReference>
<feature type="region of interest" description="Disordered" evidence="1">
    <location>
        <begin position="203"/>
        <end position="231"/>
    </location>
</feature>
<dbReference type="SUPFAM" id="SSF56281">
    <property type="entry name" value="Metallo-hydrolase/oxidoreductase"/>
    <property type="match status" value="1"/>
</dbReference>
<comment type="caution">
    <text evidence="2">The sequence shown here is derived from an EMBL/GenBank/DDBJ whole genome shotgun (WGS) entry which is preliminary data.</text>
</comment>
<dbReference type="AlphaFoldDB" id="A0A512AG85"/>
<accession>A0A512AG85</accession>
<evidence type="ECO:0000313" key="2">
    <source>
        <dbReference type="EMBL" id="GEN98652.1"/>
    </source>
</evidence>
<dbReference type="PANTHER" id="PTHR46018:SF2">
    <property type="entry name" value="ZINC PHOSPHODIESTERASE ELAC PROTEIN 1"/>
    <property type="match status" value="1"/>
</dbReference>
<dbReference type="Proteomes" id="UP000321464">
    <property type="component" value="Unassembled WGS sequence"/>
</dbReference>
<protein>
    <submittedName>
        <fullName evidence="2">Uncharacterized protein</fullName>
    </submittedName>
</protein>